<dbReference type="InterPro" id="IPR000330">
    <property type="entry name" value="SNF2_N"/>
</dbReference>
<dbReference type="PANTHER" id="PTHR47161">
    <property type="entry name" value="LYMPHOID-SPECIFIC HELICASE"/>
    <property type="match status" value="1"/>
</dbReference>
<dbReference type="GO" id="GO:0031508">
    <property type="term" value="P:pericentric heterochromatin formation"/>
    <property type="evidence" value="ECO:0007669"/>
    <property type="project" value="TreeGrafter"/>
</dbReference>
<reference evidence="3 4" key="1">
    <citation type="submission" date="2023-01" db="EMBL/GenBank/DDBJ databases">
        <authorList>
            <person name="Whitehead M."/>
        </authorList>
    </citation>
    <scope>NUCLEOTIDE SEQUENCE [LARGE SCALE GENOMIC DNA]</scope>
</reference>
<dbReference type="GO" id="GO:0005524">
    <property type="term" value="F:ATP binding"/>
    <property type="evidence" value="ECO:0007669"/>
    <property type="project" value="InterPro"/>
</dbReference>
<dbReference type="GO" id="GO:0006346">
    <property type="term" value="P:DNA methylation-dependent constitutive heterochromatin formation"/>
    <property type="evidence" value="ECO:0007669"/>
    <property type="project" value="TreeGrafter"/>
</dbReference>
<organism evidence="3 4">
    <name type="scientific">Macrosiphum euphorbiae</name>
    <name type="common">potato aphid</name>
    <dbReference type="NCBI Taxonomy" id="13131"/>
    <lineage>
        <taxon>Eukaryota</taxon>
        <taxon>Metazoa</taxon>
        <taxon>Ecdysozoa</taxon>
        <taxon>Arthropoda</taxon>
        <taxon>Hexapoda</taxon>
        <taxon>Insecta</taxon>
        <taxon>Pterygota</taxon>
        <taxon>Neoptera</taxon>
        <taxon>Paraneoptera</taxon>
        <taxon>Hemiptera</taxon>
        <taxon>Sternorrhyncha</taxon>
        <taxon>Aphidomorpha</taxon>
        <taxon>Aphidoidea</taxon>
        <taxon>Aphididae</taxon>
        <taxon>Macrosiphini</taxon>
        <taxon>Macrosiphum</taxon>
    </lineage>
</organism>
<accession>A0AAV0YAA6</accession>
<feature type="compositionally biased region" description="Polar residues" evidence="1">
    <location>
        <begin position="8"/>
        <end position="17"/>
    </location>
</feature>
<evidence type="ECO:0000256" key="1">
    <source>
        <dbReference type="SAM" id="MobiDB-lite"/>
    </source>
</evidence>
<comment type="caution">
    <text evidence="3">The sequence shown here is derived from an EMBL/GenBank/DDBJ whole genome shotgun (WGS) entry which is preliminary data.</text>
</comment>
<feature type="region of interest" description="Disordered" evidence="1">
    <location>
        <begin position="1"/>
        <end position="24"/>
    </location>
</feature>
<dbReference type="GO" id="GO:0005634">
    <property type="term" value="C:nucleus"/>
    <property type="evidence" value="ECO:0007669"/>
    <property type="project" value="TreeGrafter"/>
</dbReference>
<dbReference type="Proteomes" id="UP001160148">
    <property type="component" value="Unassembled WGS sequence"/>
</dbReference>
<dbReference type="InterPro" id="IPR038718">
    <property type="entry name" value="SNF2-like_sf"/>
</dbReference>
<proteinExistence type="predicted"/>
<dbReference type="GO" id="GO:0003682">
    <property type="term" value="F:chromatin binding"/>
    <property type="evidence" value="ECO:0007669"/>
    <property type="project" value="TreeGrafter"/>
</dbReference>
<evidence type="ECO:0000313" key="4">
    <source>
        <dbReference type="Proteomes" id="UP001160148"/>
    </source>
</evidence>
<sequence>MNQERKMSKQLQLNGQDSVDIGKEEDELYEKNDLSVHEHFNNTDEEIDIPDIGFFPKELVLEEQRLKEDHTKKDEESLVNDLDEKEKRVRFQNLLTLLKNSTKLSNLFESRLKICKIQIIKKELGNAMTMKENVPNYKDESTKNTDNQPIVQPKLFHGNLKAHQIEGLLWIRTLYENGLNGILADEMGLEFSKFSPKLPTVLYHGTESERFQLRSKFNSTHKVNKFKCQPVVITTYDVVRRDITYLKNIDWKFITIDEGQKVKNANSQISTCMRAFNCTNKLILTGTPIQNDMSELWSLLNWLMPKMFDQLEDFNSWFVIDKFFDSNDKIVNMVKKDELLDIILKILKPFILRREKNETDLNLPPKKEIVIYAPLTETQKQLYEATLNKQMEILLNKKKNPQVDLQAQDRCHRMGQTKPVVVYRFCSKNTIDERILNFATAKRKLEKVIIGSGSFSRTATLTMSSIEDLMTLLKSSEYTKKIQPNGFILSDEELDAILDRSDMYNPASMTLASHTAEHFKVLTNS</sequence>
<dbReference type="InterPro" id="IPR014001">
    <property type="entry name" value="Helicase_ATP-bd"/>
</dbReference>
<dbReference type="Gene3D" id="3.40.50.10810">
    <property type="entry name" value="Tandem AAA-ATPase domain"/>
    <property type="match status" value="2"/>
</dbReference>
<dbReference type="Pfam" id="PF00176">
    <property type="entry name" value="SNF2-rel_dom"/>
    <property type="match status" value="1"/>
</dbReference>
<gene>
    <name evidence="3" type="ORF">MEUPH1_LOCUS30665</name>
</gene>
<evidence type="ECO:0000259" key="2">
    <source>
        <dbReference type="PROSITE" id="PS51192"/>
    </source>
</evidence>
<dbReference type="PROSITE" id="PS51192">
    <property type="entry name" value="HELICASE_ATP_BIND_1"/>
    <property type="match status" value="1"/>
</dbReference>
<dbReference type="EMBL" id="CARXXK010001738">
    <property type="protein sequence ID" value="CAI6377398.1"/>
    <property type="molecule type" value="Genomic_DNA"/>
</dbReference>
<dbReference type="AlphaFoldDB" id="A0AAV0YAA6"/>
<protein>
    <recommendedName>
        <fullName evidence="2">Helicase ATP-binding domain-containing protein</fullName>
    </recommendedName>
</protein>
<name>A0AAV0YAA6_9HEMI</name>
<dbReference type="InterPro" id="IPR027417">
    <property type="entry name" value="P-loop_NTPase"/>
</dbReference>
<evidence type="ECO:0000313" key="3">
    <source>
        <dbReference type="EMBL" id="CAI6377398.1"/>
    </source>
</evidence>
<dbReference type="GO" id="GO:0044027">
    <property type="term" value="P:negative regulation of gene expression via chromosomal CpG island methylation"/>
    <property type="evidence" value="ECO:0007669"/>
    <property type="project" value="TreeGrafter"/>
</dbReference>
<dbReference type="PANTHER" id="PTHR47161:SF1">
    <property type="entry name" value="LYMPHOID-SPECIFIC HELICASE"/>
    <property type="match status" value="1"/>
</dbReference>
<keyword evidence="4" id="KW-1185">Reference proteome</keyword>
<feature type="domain" description="Helicase ATP-binding" evidence="2">
    <location>
        <begin position="183"/>
        <end position="306"/>
    </location>
</feature>
<dbReference type="GO" id="GO:0005721">
    <property type="term" value="C:pericentric heterochromatin"/>
    <property type="evidence" value="ECO:0007669"/>
    <property type="project" value="TreeGrafter"/>
</dbReference>
<dbReference type="SUPFAM" id="SSF52540">
    <property type="entry name" value="P-loop containing nucleoside triphosphate hydrolases"/>
    <property type="match status" value="2"/>
</dbReference>
<dbReference type="SMART" id="SM00487">
    <property type="entry name" value="DEXDc"/>
    <property type="match status" value="1"/>
</dbReference>
<dbReference type="Gene3D" id="3.40.50.300">
    <property type="entry name" value="P-loop containing nucleotide triphosphate hydrolases"/>
    <property type="match status" value="2"/>
</dbReference>